<comment type="subcellular location">
    <subcellularLocation>
        <location evidence="3">Cytoplasm</location>
    </subcellularLocation>
</comment>
<proteinExistence type="inferred from homology"/>
<dbReference type="OrthoDB" id="25129at2759"/>
<evidence type="ECO:0000256" key="1">
    <source>
        <dbReference type="ARBA" id="ARBA00022490"/>
    </source>
</evidence>
<accession>A0A8T2QCH3</accession>
<dbReference type="GO" id="GO:0032447">
    <property type="term" value="P:protein urmylation"/>
    <property type="evidence" value="ECO:0007669"/>
    <property type="project" value="UniProtKB-UniRule"/>
</dbReference>
<dbReference type="InterPro" id="IPR019407">
    <property type="entry name" value="CTU2"/>
</dbReference>
<comment type="similarity">
    <text evidence="3">Belongs to the CTU2/NCS2 family.</text>
</comment>
<gene>
    <name evidence="4" type="ORF">KP509_36G053100</name>
</gene>
<evidence type="ECO:0000256" key="2">
    <source>
        <dbReference type="ARBA" id="ARBA00022694"/>
    </source>
</evidence>
<dbReference type="PANTHER" id="PTHR20882">
    <property type="entry name" value="CYTOPLASMIC TRNA 2-THIOLATION PROTEIN 2"/>
    <property type="match status" value="1"/>
</dbReference>
<sequence>MECGGHGCEICTGSSCSCSSTGTRTTSSSWRQSKVCYKCKEAPAQVAANQTEVLCAGCLNTSLFSKFKTAVNTYNLINPSDKVLLAFSGGPSSRVALDYIFEIWEKAKQDSLHCSEGSSRAFSFGVAYVDESLIIPVHLSNPNKHCEELKSIVMEGSRRPDEFVIISIEDVYTDAELDTTGECCSIHSNKLQRLQSLFKLVQDPTGKEDLLEHLRMQALQQFARKHGYTRLVLGLSASRIAVKVISETAKGCGFSLPAGMQYYDGRWSVPVVLPLRDCIAKELVLLCHYRKLKWVFIPNMSTLTLPQKSITSLSSSFVSTLQEDNPSRERTIMRTAAKLQAFSFNHATAIDGHSSHKKSASVPISAVIDEKEEIKDELLCLLCCAPLSPQESVSIVTAFQITESKRQQNGSLISDTKPSTHFLEKCCQSCQYQFFPVEERTGEILSILPQTMKNSEFLSEKVKQMWMRSQINDCLLINSDSDDETVT</sequence>
<comment type="caution">
    <text evidence="4">The sequence shown here is derived from an EMBL/GenBank/DDBJ whole genome shotgun (WGS) entry which is preliminary data.</text>
</comment>
<dbReference type="SUPFAM" id="SSF52402">
    <property type="entry name" value="Adenine nucleotide alpha hydrolases-like"/>
    <property type="match status" value="1"/>
</dbReference>
<dbReference type="Pfam" id="PF10288">
    <property type="entry name" value="CTU2"/>
    <property type="match status" value="1"/>
</dbReference>
<comment type="pathway">
    <text evidence="3">tRNA modification; 5-methoxycarbonylmethyl-2-thiouridine-tRNA biosynthesis.</text>
</comment>
<keyword evidence="5" id="KW-1185">Reference proteome</keyword>
<dbReference type="PANTHER" id="PTHR20882:SF14">
    <property type="entry name" value="CYTOPLASMIC TRNA 2-THIOLATION PROTEIN 2"/>
    <property type="match status" value="1"/>
</dbReference>
<reference evidence="4" key="1">
    <citation type="submission" date="2021-08" db="EMBL/GenBank/DDBJ databases">
        <title>WGS assembly of Ceratopteris richardii.</title>
        <authorList>
            <person name="Marchant D.B."/>
            <person name="Chen G."/>
            <person name="Jenkins J."/>
            <person name="Shu S."/>
            <person name="Leebens-Mack J."/>
            <person name="Grimwood J."/>
            <person name="Schmutz J."/>
            <person name="Soltis P."/>
            <person name="Soltis D."/>
            <person name="Chen Z.-H."/>
        </authorList>
    </citation>
    <scope>NUCLEOTIDE SEQUENCE</scope>
    <source>
        <strain evidence="4">Whitten #5841</strain>
        <tissue evidence="4">Leaf</tissue>
    </source>
</reference>
<dbReference type="GO" id="GO:0005829">
    <property type="term" value="C:cytosol"/>
    <property type="evidence" value="ECO:0007669"/>
    <property type="project" value="TreeGrafter"/>
</dbReference>
<organism evidence="4 5">
    <name type="scientific">Ceratopteris richardii</name>
    <name type="common">Triangle waterfern</name>
    <dbReference type="NCBI Taxonomy" id="49495"/>
    <lineage>
        <taxon>Eukaryota</taxon>
        <taxon>Viridiplantae</taxon>
        <taxon>Streptophyta</taxon>
        <taxon>Embryophyta</taxon>
        <taxon>Tracheophyta</taxon>
        <taxon>Polypodiopsida</taxon>
        <taxon>Polypodiidae</taxon>
        <taxon>Polypodiales</taxon>
        <taxon>Pteridineae</taxon>
        <taxon>Pteridaceae</taxon>
        <taxon>Parkerioideae</taxon>
        <taxon>Ceratopteris</taxon>
    </lineage>
</organism>
<dbReference type="GO" id="GO:0016783">
    <property type="term" value="F:sulfurtransferase activity"/>
    <property type="evidence" value="ECO:0007669"/>
    <property type="project" value="TreeGrafter"/>
</dbReference>
<evidence type="ECO:0000313" key="5">
    <source>
        <dbReference type="Proteomes" id="UP000825935"/>
    </source>
</evidence>
<dbReference type="EMBL" id="CM035441">
    <property type="protein sequence ID" value="KAH7281549.1"/>
    <property type="molecule type" value="Genomic_DNA"/>
</dbReference>
<dbReference type="GO" id="GO:0016779">
    <property type="term" value="F:nucleotidyltransferase activity"/>
    <property type="evidence" value="ECO:0007669"/>
    <property type="project" value="UniProtKB-UniRule"/>
</dbReference>
<dbReference type="OMA" id="CHACRNI"/>
<dbReference type="GO" id="GO:0002143">
    <property type="term" value="P:tRNA wobble position uridine thiolation"/>
    <property type="evidence" value="ECO:0007669"/>
    <property type="project" value="TreeGrafter"/>
</dbReference>
<dbReference type="Proteomes" id="UP000825935">
    <property type="component" value="Chromosome 36"/>
</dbReference>
<dbReference type="InterPro" id="IPR014729">
    <property type="entry name" value="Rossmann-like_a/b/a_fold"/>
</dbReference>
<keyword evidence="2 3" id="KW-0819">tRNA processing</keyword>
<comment type="function">
    <text evidence="3">Plays a central role in 2-thiolation of mcm(5)S(2)U at tRNA wobble positions of tRNA(Lys), tRNA(Glu) and tRNA(Gln). May act by forming a heterodimer with NCS6/CTU1 that ligates sulfur from thiocarboxylated URM1 onto the uridine of tRNAs at wobble position.</text>
</comment>
<dbReference type="HAMAP" id="MF_03054">
    <property type="entry name" value="CTU2"/>
    <property type="match status" value="1"/>
</dbReference>
<dbReference type="AlphaFoldDB" id="A0A8T2QCH3"/>
<evidence type="ECO:0000313" key="4">
    <source>
        <dbReference type="EMBL" id="KAH7281549.1"/>
    </source>
</evidence>
<evidence type="ECO:0000256" key="3">
    <source>
        <dbReference type="HAMAP-Rule" id="MF_03054"/>
    </source>
</evidence>
<dbReference type="GO" id="GO:0000049">
    <property type="term" value="F:tRNA binding"/>
    <property type="evidence" value="ECO:0007669"/>
    <property type="project" value="InterPro"/>
</dbReference>
<name>A0A8T2QCH3_CERRI</name>
<dbReference type="Gene3D" id="3.40.50.620">
    <property type="entry name" value="HUPs"/>
    <property type="match status" value="1"/>
</dbReference>
<protein>
    <recommendedName>
        <fullName evidence="3">Cytoplasmic tRNA 2-thiolation protein 2</fullName>
    </recommendedName>
</protein>
<keyword evidence="1 3" id="KW-0963">Cytoplasm</keyword>